<name>A0A835I1M0_9MAGN</name>
<dbReference type="AlphaFoldDB" id="A0A835I1M0"/>
<dbReference type="OrthoDB" id="1928087at2759"/>
<evidence type="ECO:0000313" key="2">
    <source>
        <dbReference type="EMBL" id="KAF9608939.1"/>
    </source>
</evidence>
<gene>
    <name evidence="2" type="ORF">IFM89_012107</name>
</gene>
<dbReference type="Proteomes" id="UP000631114">
    <property type="component" value="Unassembled WGS sequence"/>
</dbReference>
<proteinExistence type="predicted"/>
<keyword evidence="3" id="KW-1185">Reference proteome</keyword>
<comment type="caution">
    <text evidence="2">The sequence shown here is derived from an EMBL/GenBank/DDBJ whole genome shotgun (WGS) entry which is preliminary data.</text>
</comment>
<accession>A0A835I1M0</accession>
<sequence>MDAEETLDDTAHKRTDEEYMYMKALYHDLPMDYVTVTKLDGEASQTIVRKLIDKMAQDGYLEGVSRFHRVLNINSMVINASDFSNLPNGVSAIGYRDLMGENNGKHHKARRKLSSDENSCENTSCSIGEESGETGSSCSWVNNIDGS</sequence>
<organism evidence="2 3">
    <name type="scientific">Coptis chinensis</name>
    <dbReference type="NCBI Taxonomy" id="261450"/>
    <lineage>
        <taxon>Eukaryota</taxon>
        <taxon>Viridiplantae</taxon>
        <taxon>Streptophyta</taxon>
        <taxon>Embryophyta</taxon>
        <taxon>Tracheophyta</taxon>
        <taxon>Spermatophyta</taxon>
        <taxon>Magnoliopsida</taxon>
        <taxon>Ranunculales</taxon>
        <taxon>Ranunculaceae</taxon>
        <taxon>Coptidoideae</taxon>
        <taxon>Coptis</taxon>
    </lineage>
</organism>
<feature type="compositionally biased region" description="Low complexity" evidence="1">
    <location>
        <begin position="123"/>
        <end position="136"/>
    </location>
</feature>
<dbReference type="EMBL" id="JADFTS010000004">
    <property type="protein sequence ID" value="KAF9608939.1"/>
    <property type="molecule type" value="Genomic_DNA"/>
</dbReference>
<evidence type="ECO:0000256" key="1">
    <source>
        <dbReference type="SAM" id="MobiDB-lite"/>
    </source>
</evidence>
<evidence type="ECO:0000313" key="3">
    <source>
        <dbReference type="Proteomes" id="UP000631114"/>
    </source>
</evidence>
<reference evidence="2 3" key="1">
    <citation type="submission" date="2020-10" db="EMBL/GenBank/DDBJ databases">
        <title>The Coptis chinensis genome and diversification of protoberbering-type alkaloids.</title>
        <authorList>
            <person name="Wang B."/>
            <person name="Shu S."/>
            <person name="Song C."/>
            <person name="Liu Y."/>
        </authorList>
    </citation>
    <scope>NUCLEOTIDE SEQUENCE [LARGE SCALE GENOMIC DNA]</scope>
    <source>
        <strain evidence="2">HL-2020</strain>
        <tissue evidence="2">Leaf</tissue>
    </source>
</reference>
<protein>
    <submittedName>
        <fullName evidence="2">Uncharacterized protein</fullName>
    </submittedName>
</protein>
<feature type="region of interest" description="Disordered" evidence="1">
    <location>
        <begin position="106"/>
        <end position="136"/>
    </location>
</feature>